<dbReference type="Gene3D" id="3.30.160.60">
    <property type="entry name" value="Classic Zinc Finger"/>
    <property type="match status" value="1"/>
</dbReference>
<evidence type="ECO:0000259" key="15">
    <source>
        <dbReference type="PROSITE" id="PS50089"/>
    </source>
</evidence>
<dbReference type="SUPFAM" id="SSF57845">
    <property type="entry name" value="B-box zinc-binding domain"/>
    <property type="match status" value="1"/>
</dbReference>
<dbReference type="InterPro" id="IPR000315">
    <property type="entry name" value="Znf_B-box"/>
</dbReference>
<dbReference type="CDD" id="cd19762">
    <property type="entry name" value="Bbox2_TRIM7-like"/>
    <property type="match status" value="1"/>
</dbReference>
<dbReference type="SMART" id="SM00184">
    <property type="entry name" value="RING"/>
    <property type="match status" value="1"/>
</dbReference>
<dbReference type="PANTHER" id="PTHR24103">
    <property type="entry name" value="E3 UBIQUITIN-PROTEIN LIGASE TRIM"/>
    <property type="match status" value="1"/>
</dbReference>
<dbReference type="GO" id="GO:0008270">
    <property type="term" value="F:zinc ion binding"/>
    <property type="evidence" value="ECO:0007669"/>
    <property type="project" value="UniProtKB-KW"/>
</dbReference>
<evidence type="ECO:0000256" key="1">
    <source>
        <dbReference type="ARBA" id="ARBA00000900"/>
    </source>
</evidence>
<protein>
    <recommendedName>
        <fullName evidence="5">RING-type E3 ubiquitin transferase</fullName>
        <ecNumber evidence="5">2.3.2.27</ecNumber>
    </recommendedName>
</protein>
<feature type="coiled-coil region" evidence="14">
    <location>
        <begin position="186"/>
        <end position="220"/>
    </location>
</feature>
<evidence type="ECO:0000256" key="8">
    <source>
        <dbReference type="ARBA" id="ARBA00022723"/>
    </source>
</evidence>
<evidence type="ECO:0000313" key="17">
    <source>
        <dbReference type="Ensembl" id="ENSSPUP00000008710.1"/>
    </source>
</evidence>
<dbReference type="GO" id="GO:0005737">
    <property type="term" value="C:cytoplasm"/>
    <property type="evidence" value="ECO:0007669"/>
    <property type="project" value="UniProtKB-SubCell"/>
</dbReference>
<evidence type="ECO:0000256" key="2">
    <source>
        <dbReference type="ARBA" id="ARBA00004496"/>
    </source>
</evidence>
<reference evidence="17" key="2">
    <citation type="submission" date="2025-09" db="UniProtKB">
        <authorList>
            <consortium name="Ensembl"/>
        </authorList>
    </citation>
    <scope>IDENTIFICATION</scope>
</reference>
<keyword evidence="7" id="KW-0808">Transferase</keyword>
<dbReference type="PROSITE" id="PS50089">
    <property type="entry name" value="ZF_RING_2"/>
    <property type="match status" value="1"/>
</dbReference>
<dbReference type="EC" id="2.3.2.27" evidence="5"/>
<dbReference type="PROSITE" id="PS00518">
    <property type="entry name" value="ZF_RING_1"/>
    <property type="match status" value="1"/>
</dbReference>
<comment type="catalytic activity">
    <reaction evidence="1">
        <text>S-ubiquitinyl-[E2 ubiquitin-conjugating enzyme]-L-cysteine + [acceptor protein]-L-lysine = [E2 ubiquitin-conjugating enzyme]-L-cysteine + N(6)-ubiquitinyl-[acceptor protein]-L-lysine.</text>
        <dbReference type="EC" id="2.3.2.27"/>
    </reaction>
</comment>
<name>A0A8D0GI32_SPHPU</name>
<dbReference type="AlphaFoldDB" id="A0A8D0GI32"/>
<evidence type="ECO:0000256" key="9">
    <source>
        <dbReference type="ARBA" id="ARBA00022771"/>
    </source>
</evidence>
<comment type="pathway">
    <text evidence="3">Protein modification; protein ubiquitination.</text>
</comment>
<evidence type="ECO:0000256" key="7">
    <source>
        <dbReference type="ARBA" id="ARBA00022679"/>
    </source>
</evidence>
<dbReference type="InterPro" id="IPR020457">
    <property type="entry name" value="Znf_B-box_chordata"/>
</dbReference>
<dbReference type="SUPFAM" id="SSF57850">
    <property type="entry name" value="RING/U-box"/>
    <property type="match status" value="1"/>
</dbReference>
<sequence>MATNSNLRDAATCSICLEYFTDPVSIDCGHSFCRACIALCWERSGANFSCPQCRDTAQQRSLRPCRELAGLVEIAKNLSCQPGKGAGGERACERHREPLKLFCEEDQAPICLVCDKSKEHRAHTVLPIEEAAQDYKGQIQSRLQTLKGERENLQGWKLAAERESQEWLEKLDTKRQKIVSKFEQLRQFLEEQELLLLVQLEELRQDIEKGQKENATKLSKEISHLGDLISEMEGKCQQPASEFLQ</sequence>
<evidence type="ECO:0000256" key="3">
    <source>
        <dbReference type="ARBA" id="ARBA00004906"/>
    </source>
</evidence>
<evidence type="ECO:0000256" key="12">
    <source>
        <dbReference type="ARBA" id="ARBA00023054"/>
    </source>
</evidence>
<dbReference type="GO" id="GO:0061630">
    <property type="term" value="F:ubiquitin protein ligase activity"/>
    <property type="evidence" value="ECO:0007669"/>
    <property type="project" value="UniProtKB-EC"/>
</dbReference>
<evidence type="ECO:0000256" key="13">
    <source>
        <dbReference type="PROSITE-ProRule" id="PRU00024"/>
    </source>
</evidence>
<evidence type="ECO:0000256" key="14">
    <source>
        <dbReference type="SAM" id="Coils"/>
    </source>
</evidence>
<dbReference type="InterPro" id="IPR001841">
    <property type="entry name" value="Znf_RING"/>
</dbReference>
<dbReference type="OMA" id="MREEANC"/>
<evidence type="ECO:0000313" key="18">
    <source>
        <dbReference type="Proteomes" id="UP000694392"/>
    </source>
</evidence>
<dbReference type="Proteomes" id="UP000694392">
    <property type="component" value="Unplaced"/>
</dbReference>
<accession>A0A8D0GI32</accession>
<reference evidence="17" key="1">
    <citation type="submission" date="2025-08" db="UniProtKB">
        <authorList>
            <consortium name="Ensembl"/>
        </authorList>
    </citation>
    <scope>IDENTIFICATION</scope>
</reference>
<comment type="subcellular location">
    <subcellularLocation>
        <location evidence="2">Cytoplasm</location>
    </subcellularLocation>
</comment>
<dbReference type="Pfam" id="PF15227">
    <property type="entry name" value="zf-C3HC4_4"/>
    <property type="match status" value="1"/>
</dbReference>
<proteinExistence type="inferred from homology"/>
<dbReference type="InterPro" id="IPR050143">
    <property type="entry name" value="TRIM/RBCC"/>
</dbReference>
<keyword evidence="9 13" id="KW-0863">Zinc-finger</keyword>
<feature type="domain" description="B box-type" evidence="16">
    <location>
        <begin position="87"/>
        <end position="128"/>
    </location>
</feature>
<keyword evidence="11" id="KW-0862">Zinc</keyword>
<dbReference type="GeneTree" id="ENSGT01030000234669"/>
<organism evidence="17 18">
    <name type="scientific">Sphenodon punctatus</name>
    <name type="common">Tuatara</name>
    <name type="synonym">Hatteria punctata</name>
    <dbReference type="NCBI Taxonomy" id="8508"/>
    <lineage>
        <taxon>Eukaryota</taxon>
        <taxon>Metazoa</taxon>
        <taxon>Chordata</taxon>
        <taxon>Craniata</taxon>
        <taxon>Vertebrata</taxon>
        <taxon>Euteleostomi</taxon>
        <taxon>Lepidosauria</taxon>
        <taxon>Sphenodontia</taxon>
        <taxon>Sphenodontidae</taxon>
        <taxon>Sphenodon</taxon>
    </lineage>
</organism>
<dbReference type="Pfam" id="PF00643">
    <property type="entry name" value="zf-B_box"/>
    <property type="match status" value="1"/>
</dbReference>
<dbReference type="SMART" id="SM00336">
    <property type="entry name" value="BBOX"/>
    <property type="match status" value="1"/>
</dbReference>
<dbReference type="PRINTS" id="PR01406">
    <property type="entry name" value="BBOXZNFINGER"/>
</dbReference>
<keyword evidence="10" id="KW-0833">Ubl conjugation pathway</keyword>
<keyword evidence="6" id="KW-0963">Cytoplasm</keyword>
<evidence type="ECO:0000259" key="16">
    <source>
        <dbReference type="PROSITE" id="PS50119"/>
    </source>
</evidence>
<dbReference type="InterPro" id="IPR017907">
    <property type="entry name" value="Znf_RING_CS"/>
</dbReference>
<evidence type="ECO:0000256" key="10">
    <source>
        <dbReference type="ARBA" id="ARBA00022786"/>
    </source>
</evidence>
<keyword evidence="8" id="KW-0479">Metal-binding</keyword>
<evidence type="ECO:0000256" key="6">
    <source>
        <dbReference type="ARBA" id="ARBA00022490"/>
    </source>
</evidence>
<feature type="domain" description="RING-type" evidence="15">
    <location>
        <begin position="13"/>
        <end position="54"/>
    </location>
</feature>
<evidence type="ECO:0000256" key="5">
    <source>
        <dbReference type="ARBA" id="ARBA00012483"/>
    </source>
</evidence>
<comment type="similarity">
    <text evidence="4">Belongs to the TRIM/RBCC family.</text>
</comment>
<keyword evidence="12 14" id="KW-0175">Coiled coil</keyword>
<keyword evidence="18" id="KW-1185">Reference proteome</keyword>
<evidence type="ECO:0000256" key="11">
    <source>
        <dbReference type="ARBA" id="ARBA00022833"/>
    </source>
</evidence>
<evidence type="ECO:0000256" key="4">
    <source>
        <dbReference type="ARBA" id="ARBA00008518"/>
    </source>
</evidence>
<dbReference type="CDD" id="cd16594">
    <property type="entry name" value="RING-HC_TRIM7-like_C-IV"/>
    <property type="match status" value="1"/>
</dbReference>
<dbReference type="Ensembl" id="ENSSPUT00000009290.1">
    <property type="protein sequence ID" value="ENSSPUP00000008710.1"/>
    <property type="gene ID" value="ENSSPUG00000006775.1"/>
</dbReference>
<dbReference type="InterPro" id="IPR013083">
    <property type="entry name" value="Znf_RING/FYVE/PHD"/>
</dbReference>
<dbReference type="PROSITE" id="PS50119">
    <property type="entry name" value="ZF_BBOX"/>
    <property type="match status" value="1"/>
</dbReference>
<dbReference type="Gene3D" id="3.30.40.10">
    <property type="entry name" value="Zinc/RING finger domain, C3HC4 (zinc finger)"/>
    <property type="match status" value="1"/>
</dbReference>